<gene>
    <name evidence="4" type="ORF">H4687_007772</name>
</gene>
<proteinExistence type="inferred from homology"/>
<dbReference type="PANTHER" id="PTHR45024">
    <property type="entry name" value="DEHYDROGENASES, SHORT CHAIN"/>
    <property type="match status" value="1"/>
</dbReference>
<protein>
    <submittedName>
        <fullName evidence="4">NAD(P)-dependent dehydrogenase (Short-subunit alcohol dehydrogenase family)</fullName>
    </submittedName>
</protein>
<dbReference type="InterPro" id="IPR051687">
    <property type="entry name" value="Peroxisomal_Beta-Oxidation"/>
</dbReference>
<dbReference type="SUPFAM" id="SSF51735">
    <property type="entry name" value="NAD(P)-binding Rossmann-fold domains"/>
    <property type="match status" value="1"/>
</dbReference>
<sequence length="193" mass="20129">MVDVHLLGTIWMCRAVWPHMRDAGYGRIVNTTSPGMLGSGYGSVYGAVKAGSYGLTRSLAIEGDPFGIRANALAPLAATIAWDVVQAPGKEAMDGPVAQDMSPDLIAPTAALLAHRVCPFSGKNITADPGRVSETYYRQTAGYAKVAPTIEELNDSLRQVVDRSDAHDIGDPAEAATWVGGPPPVPSAGAARA</sequence>
<dbReference type="AlphaFoldDB" id="A0A8I0TXR9"/>
<dbReference type="InterPro" id="IPR036291">
    <property type="entry name" value="NAD(P)-bd_dom_sf"/>
</dbReference>
<keyword evidence="5" id="KW-1185">Reference proteome</keyword>
<name>A0A8I0TXR9_9ACTN</name>
<dbReference type="Pfam" id="PF00106">
    <property type="entry name" value="adh_short"/>
    <property type="match status" value="1"/>
</dbReference>
<keyword evidence="2" id="KW-0560">Oxidoreductase</keyword>
<accession>A0A8I0TXR9</accession>
<comment type="caution">
    <text evidence="4">The sequence shown here is derived from an EMBL/GenBank/DDBJ whole genome shotgun (WGS) entry which is preliminary data.</text>
</comment>
<dbReference type="GO" id="GO:0016491">
    <property type="term" value="F:oxidoreductase activity"/>
    <property type="evidence" value="ECO:0007669"/>
    <property type="project" value="UniProtKB-KW"/>
</dbReference>
<reference evidence="4 5" key="1">
    <citation type="submission" date="2020-10" db="EMBL/GenBank/DDBJ databases">
        <title>Sequencing the genomes of 1000 actinobacteria strains.</title>
        <authorList>
            <person name="Klenk H.-P."/>
        </authorList>
    </citation>
    <scope>NUCLEOTIDE SEQUENCE [LARGE SCALE GENOMIC DNA]</scope>
    <source>
        <strain evidence="4 5">DSM 41803</strain>
    </source>
</reference>
<dbReference type="PRINTS" id="PR00081">
    <property type="entry name" value="GDHRDH"/>
</dbReference>
<evidence type="ECO:0000256" key="1">
    <source>
        <dbReference type="ARBA" id="ARBA00006484"/>
    </source>
</evidence>
<dbReference type="PANTHER" id="PTHR45024:SF2">
    <property type="entry name" value="SCP2 DOMAIN-CONTAINING PROTEIN"/>
    <property type="match status" value="1"/>
</dbReference>
<feature type="region of interest" description="Disordered" evidence="3">
    <location>
        <begin position="171"/>
        <end position="193"/>
    </location>
</feature>
<dbReference type="Gene3D" id="3.40.50.720">
    <property type="entry name" value="NAD(P)-binding Rossmann-like Domain"/>
    <property type="match status" value="1"/>
</dbReference>
<evidence type="ECO:0000313" key="4">
    <source>
        <dbReference type="EMBL" id="MBE1601643.1"/>
    </source>
</evidence>
<dbReference type="EMBL" id="JADBGF010000001">
    <property type="protein sequence ID" value="MBE1601643.1"/>
    <property type="molecule type" value="Genomic_DNA"/>
</dbReference>
<dbReference type="Proteomes" id="UP000629287">
    <property type="component" value="Unassembled WGS sequence"/>
</dbReference>
<evidence type="ECO:0000256" key="3">
    <source>
        <dbReference type="SAM" id="MobiDB-lite"/>
    </source>
</evidence>
<evidence type="ECO:0000313" key="5">
    <source>
        <dbReference type="Proteomes" id="UP000629287"/>
    </source>
</evidence>
<dbReference type="InterPro" id="IPR002347">
    <property type="entry name" value="SDR_fam"/>
</dbReference>
<comment type="similarity">
    <text evidence="1">Belongs to the short-chain dehydrogenases/reductases (SDR) family.</text>
</comment>
<organism evidence="4 5">
    <name type="scientific">Streptomyces stelliscabiei</name>
    <dbReference type="NCBI Taxonomy" id="146820"/>
    <lineage>
        <taxon>Bacteria</taxon>
        <taxon>Bacillati</taxon>
        <taxon>Actinomycetota</taxon>
        <taxon>Actinomycetes</taxon>
        <taxon>Kitasatosporales</taxon>
        <taxon>Streptomycetaceae</taxon>
        <taxon>Streptomyces</taxon>
    </lineage>
</organism>
<evidence type="ECO:0000256" key="2">
    <source>
        <dbReference type="ARBA" id="ARBA00023002"/>
    </source>
</evidence>